<protein>
    <submittedName>
        <fullName evidence="1">Uncharacterized protein</fullName>
    </submittedName>
</protein>
<gene>
    <name evidence="1" type="ORF">CIAN88_08040</name>
</gene>
<dbReference type="AlphaFoldDB" id="A0A099I927"/>
<accession>A0A099I927</accession>
<evidence type="ECO:0000313" key="2">
    <source>
        <dbReference type="Proteomes" id="UP000030008"/>
    </source>
</evidence>
<name>A0A099I927_CLOIN</name>
<organism evidence="1 2">
    <name type="scientific">Clostridium innocuum</name>
    <dbReference type="NCBI Taxonomy" id="1522"/>
    <lineage>
        <taxon>Bacteria</taxon>
        <taxon>Bacillati</taxon>
        <taxon>Bacillota</taxon>
        <taxon>Clostridia</taxon>
        <taxon>Eubacteriales</taxon>
        <taxon>Clostridiaceae</taxon>
        <taxon>Clostridium</taxon>
    </lineage>
</organism>
<proteinExistence type="predicted"/>
<dbReference type="EMBL" id="JQIF01000035">
    <property type="protein sequence ID" value="KGJ53727.1"/>
    <property type="molecule type" value="Genomic_DNA"/>
</dbReference>
<evidence type="ECO:0000313" key="1">
    <source>
        <dbReference type="EMBL" id="KGJ53727.1"/>
    </source>
</evidence>
<dbReference type="Proteomes" id="UP000030008">
    <property type="component" value="Unassembled WGS sequence"/>
</dbReference>
<sequence length="62" mass="7696">MQEKCLLQACINKQSACWIKRTMMRYFHVSFFRDSGMKMRDLWDKKVKDEFCERFIYIKEFG</sequence>
<comment type="caution">
    <text evidence="1">The sequence shown here is derived from an EMBL/GenBank/DDBJ whole genome shotgun (WGS) entry which is preliminary data.</text>
</comment>
<reference evidence="1 2" key="1">
    <citation type="submission" date="2014-08" db="EMBL/GenBank/DDBJ databases">
        <title>Clostridium innocuum, an unnegligible vancomycin-resistant pathogen causing extra-intestinal infections.</title>
        <authorList>
            <person name="Feng Y."/>
            <person name="Chiu C.-H."/>
        </authorList>
    </citation>
    <scope>NUCLEOTIDE SEQUENCE [LARGE SCALE GENOMIC DNA]</scope>
    <source>
        <strain evidence="1 2">AN88</strain>
    </source>
</reference>